<evidence type="ECO:0000256" key="9">
    <source>
        <dbReference type="PROSITE-ProRule" id="PRU00094"/>
    </source>
</evidence>
<evidence type="ECO:0000256" key="1">
    <source>
        <dbReference type="ARBA" id="ARBA00004123"/>
    </source>
</evidence>
<evidence type="ECO:0000256" key="3">
    <source>
        <dbReference type="ARBA" id="ARBA00022771"/>
    </source>
</evidence>
<keyword evidence="2" id="KW-0479">Metal-binding</keyword>
<dbReference type="GO" id="GO:0006355">
    <property type="term" value="P:regulation of DNA-templated transcription"/>
    <property type="evidence" value="ECO:0007669"/>
    <property type="project" value="InterPro"/>
</dbReference>
<dbReference type="PANTHER" id="PTHR47255">
    <property type="entry name" value="GATA TRANSCRIPTION FACTOR 22-RELATED"/>
    <property type="match status" value="1"/>
</dbReference>
<sequence length="151" mass="16923">MENPTMSDQSISFHQKPKKAISFKPSSNVIRVCSNCNTTTTPLWRSGPSGPKSLCNACGIRQRKARRAALMAMEATKGGTIIPIKPKIQVKKEKKSKVHTLPYKKRYNFLSPVNSQRKPKAKSLFIYQKFPKEQRDAATLLMGLSCDVLRG</sequence>
<comment type="similarity">
    <text evidence="8">Belongs to the type IV zinc-finger family. Class B subfamily.</text>
</comment>
<keyword evidence="4" id="KW-0862">Zinc</keyword>
<evidence type="ECO:0000256" key="2">
    <source>
        <dbReference type="ARBA" id="ARBA00022723"/>
    </source>
</evidence>
<keyword evidence="3 9" id="KW-0863">Zinc-finger</keyword>
<dbReference type="FunFam" id="3.30.50.10:FF:000055">
    <property type="entry name" value="GATA transcription factor 21"/>
    <property type="match status" value="1"/>
</dbReference>
<keyword evidence="12" id="KW-1185">Reference proteome</keyword>
<evidence type="ECO:0000256" key="6">
    <source>
        <dbReference type="ARBA" id="ARBA00023163"/>
    </source>
</evidence>
<name>A0AAV8FVF7_9POAL</name>
<evidence type="ECO:0000256" key="7">
    <source>
        <dbReference type="ARBA" id="ARBA00023242"/>
    </source>
</evidence>
<dbReference type="PROSITE" id="PS00344">
    <property type="entry name" value="GATA_ZN_FINGER_1"/>
    <property type="match status" value="1"/>
</dbReference>
<dbReference type="AlphaFoldDB" id="A0AAV8FVF7"/>
<reference evidence="11" key="1">
    <citation type="submission" date="2022-08" db="EMBL/GenBank/DDBJ databases">
        <authorList>
            <person name="Marques A."/>
        </authorList>
    </citation>
    <scope>NUCLEOTIDE SEQUENCE</scope>
    <source>
        <strain evidence="11">RhyPub2mFocal</strain>
        <tissue evidence="11">Leaves</tissue>
    </source>
</reference>
<accession>A0AAV8FVF7</accession>
<dbReference type="InterPro" id="IPR052138">
    <property type="entry name" value="GATA_ZnFinger_Domain"/>
</dbReference>
<comment type="subcellular location">
    <subcellularLocation>
        <location evidence="1">Nucleus</location>
    </subcellularLocation>
</comment>
<evidence type="ECO:0000313" key="11">
    <source>
        <dbReference type="EMBL" id="KAJ4797227.1"/>
    </source>
</evidence>
<gene>
    <name evidence="11" type="ORF">LUZ62_048473</name>
</gene>
<keyword evidence="7" id="KW-0539">Nucleus</keyword>
<dbReference type="CDD" id="cd00202">
    <property type="entry name" value="ZnF_GATA"/>
    <property type="match status" value="1"/>
</dbReference>
<dbReference type="GO" id="GO:0043565">
    <property type="term" value="F:sequence-specific DNA binding"/>
    <property type="evidence" value="ECO:0007669"/>
    <property type="project" value="InterPro"/>
</dbReference>
<dbReference type="Pfam" id="PF00320">
    <property type="entry name" value="GATA"/>
    <property type="match status" value="1"/>
</dbReference>
<dbReference type="PROSITE" id="PS50114">
    <property type="entry name" value="GATA_ZN_FINGER_2"/>
    <property type="match status" value="1"/>
</dbReference>
<proteinExistence type="inferred from homology"/>
<dbReference type="GO" id="GO:0008270">
    <property type="term" value="F:zinc ion binding"/>
    <property type="evidence" value="ECO:0007669"/>
    <property type="project" value="UniProtKB-KW"/>
</dbReference>
<dbReference type="InterPro" id="IPR013088">
    <property type="entry name" value="Znf_NHR/GATA"/>
</dbReference>
<evidence type="ECO:0000256" key="4">
    <source>
        <dbReference type="ARBA" id="ARBA00022833"/>
    </source>
</evidence>
<keyword evidence="5" id="KW-0805">Transcription regulation</keyword>
<dbReference type="Proteomes" id="UP001140206">
    <property type="component" value="Chromosome 2"/>
</dbReference>
<evidence type="ECO:0000256" key="8">
    <source>
        <dbReference type="ARBA" id="ARBA00024019"/>
    </source>
</evidence>
<comment type="caution">
    <text evidence="11">The sequence shown here is derived from an EMBL/GenBank/DDBJ whole genome shotgun (WGS) entry which is preliminary data.</text>
</comment>
<dbReference type="SUPFAM" id="SSF57716">
    <property type="entry name" value="Glucocorticoid receptor-like (DNA-binding domain)"/>
    <property type="match status" value="1"/>
</dbReference>
<evidence type="ECO:0000256" key="5">
    <source>
        <dbReference type="ARBA" id="ARBA00023015"/>
    </source>
</evidence>
<dbReference type="EMBL" id="JAMFTS010000002">
    <property type="protein sequence ID" value="KAJ4797227.1"/>
    <property type="molecule type" value="Genomic_DNA"/>
</dbReference>
<evidence type="ECO:0000259" key="10">
    <source>
        <dbReference type="PROSITE" id="PS50114"/>
    </source>
</evidence>
<organism evidence="11 12">
    <name type="scientific">Rhynchospora pubera</name>
    <dbReference type="NCBI Taxonomy" id="906938"/>
    <lineage>
        <taxon>Eukaryota</taxon>
        <taxon>Viridiplantae</taxon>
        <taxon>Streptophyta</taxon>
        <taxon>Embryophyta</taxon>
        <taxon>Tracheophyta</taxon>
        <taxon>Spermatophyta</taxon>
        <taxon>Magnoliopsida</taxon>
        <taxon>Liliopsida</taxon>
        <taxon>Poales</taxon>
        <taxon>Cyperaceae</taxon>
        <taxon>Cyperoideae</taxon>
        <taxon>Rhynchosporeae</taxon>
        <taxon>Rhynchospora</taxon>
    </lineage>
</organism>
<evidence type="ECO:0000313" key="12">
    <source>
        <dbReference type="Proteomes" id="UP001140206"/>
    </source>
</evidence>
<dbReference type="PANTHER" id="PTHR47255:SF4">
    <property type="entry name" value="GATA ZINC FINGER DOMAIN-CONTAINING PROTEIN 12"/>
    <property type="match status" value="1"/>
</dbReference>
<feature type="domain" description="GATA-type" evidence="10">
    <location>
        <begin position="27"/>
        <end position="63"/>
    </location>
</feature>
<dbReference type="GO" id="GO:0005634">
    <property type="term" value="C:nucleus"/>
    <property type="evidence" value="ECO:0007669"/>
    <property type="project" value="UniProtKB-SubCell"/>
</dbReference>
<dbReference type="InterPro" id="IPR000679">
    <property type="entry name" value="Znf_GATA"/>
</dbReference>
<protein>
    <submittedName>
        <fullName evidence="11">GATA transcription factor 23</fullName>
    </submittedName>
</protein>
<dbReference type="Gene3D" id="3.30.50.10">
    <property type="entry name" value="Erythroid Transcription Factor GATA-1, subunit A"/>
    <property type="match status" value="1"/>
</dbReference>
<dbReference type="SMART" id="SM00401">
    <property type="entry name" value="ZnF_GATA"/>
    <property type="match status" value="1"/>
</dbReference>
<keyword evidence="6" id="KW-0804">Transcription</keyword>